<reference evidence="14" key="1">
    <citation type="submission" date="2022-09" db="EMBL/GenBank/DDBJ databases">
        <title>The complete genome of Acidovorax sp. 5MLIR.</title>
        <authorList>
            <person name="Liu L."/>
            <person name="Yue J."/>
            <person name="Yang F."/>
            <person name="Yuan J."/>
            <person name="Li L."/>
        </authorList>
    </citation>
    <scope>NUCLEOTIDE SEQUENCE</scope>
    <source>
        <strain evidence="14">5MLIR</strain>
    </source>
</reference>
<evidence type="ECO:0000256" key="5">
    <source>
        <dbReference type="ARBA" id="ARBA00022692"/>
    </source>
</evidence>
<name>A0ABY6GFI5_9BURK</name>
<dbReference type="EMBL" id="CP106881">
    <property type="protein sequence ID" value="UYG53224.1"/>
    <property type="molecule type" value="Genomic_DNA"/>
</dbReference>
<keyword evidence="7 10" id="KW-0472">Membrane</keyword>
<evidence type="ECO:0000256" key="4">
    <source>
        <dbReference type="ARBA" id="ARBA00022452"/>
    </source>
</evidence>
<dbReference type="PANTHER" id="PTHR32552:SF83">
    <property type="entry name" value="BLR3904 PROTEIN"/>
    <property type="match status" value="1"/>
</dbReference>
<evidence type="ECO:0000256" key="6">
    <source>
        <dbReference type="ARBA" id="ARBA00023077"/>
    </source>
</evidence>
<evidence type="ECO:0000256" key="11">
    <source>
        <dbReference type="RuleBase" id="RU003357"/>
    </source>
</evidence>
<sequence length="744" mass="80803">MAAAESGTAAPSTSTSDKTLLPLGAMLLAASVGSWAQSPAAPEATMGTVTVREAAEVQGKDTLLIKQTTVGKGKQDIKDIPQSVTVFTERLLADRNQDDFREVLRTTAGVTFQAGETGEEDVRLRGFSLGQAGDIYVDGMKDAPLYERDTFNNDRIEVLKGSASMLFGKGSTGGVVNQVNKAPLLIDQHEASYTLGNGKYHRAQGDFNFKTGENAALRVNAMIHDSDNYGAKQDKRGIAPTFSWGIGTRDEFSVGLYYLDIKGRPNYNSPWIISNGRIVPTLPAKNYYGLSSDHLDTSSKYLTLGHIHRFDDGGELQTRLRHGKYERDLLASVIGFSGTRPTSLDQITDATRLTRTSKGRIGESTMTQLQSDYTNEFNWGGNKHQIIAGLDYYHDDANRNSNYANAAGNSGANPALLTSVGTPDNGAWAPDNRAPVAFNTFKAQNIGLYLQDTMSLTSTVKLVGGLRYDQFKASYRNATGALSDSTSEGLWSPRVGVIFQPDELSSYYVSFGTSYNTSGDTYQFGGINAASATSGGTASLANTAPEKSRNLEIGGKWELFERRALLGVAAFYSEKFNERNTDPDDVTNYVLSGKRHAAGMEFNLAGHITPQWDIFFNHTWIPEAKIDRSSVAFTIGGAQIQGDRPALSPKHSGSIWSTYAVTPKLRLGAGLTYRDKQSPEGSRALMSSGFATIDAMAEYTFDQKTSLKLNVTNVSDKLYADSLYRGFYTAGAARAVQLTVKTRF</sequence>
<keyword evidence="3 10" id="KW-0813">Transport</keyword>
<keyword evidence="8 14" id="KW-0675">Receptor</keyword>
<dbReference type="InterPro" id="IPR037066">
    <property type="entry name" value="Plug_dom_sf"/>
</dbReference>
<keyword evidence="6 11" id="KW-0798">TonB box</keyword>
<evidence type="ECO:0000256" key="1">
    <source>
        <dbReference type="ARBA" id="ARBA00004571"/>
    </source>
</evidence>
<comment type="subcellular location">
    <subcellularLocation>
        <location evidence="1 10">Cell outer membrane</location>
        <topology evidence="1 10">Multi-pass membrane protein</topology>
    </subcellularLocation>
</comment>
<evidence type="ECO:0000313" key="14">
    <source>
        <dbReference type="EMBL" id="UYG53224.1"/>
    </source>
</evidence>
<comment type="similarity">
    <text evidence="2 10 11">Belongs to the TonB-dependent receptor family.</text>
</comment>
<dbReference type="InterPro" id="IPR012910">
    <property type="entry name" value="Plug_dom"/>
</dbReference>
<dbReference type="Gene3D" id="2.40.170.20">
    <property type="entry name" value="TonB-dependent receptor, beta-barrel domain"/>
    <property type="match status" value="1"/>
</dbReference>
<dbReference type="RefSeq" id="WP_231042653.1">
    <property type="nucleotide sequence ID" value="NZ_CP106881.1"/>
</dbReference>
<keyword evidence="5 10" id="KW-0812">Transmembrane</keyword>
<dbReference type="CDD" id="cd01347">
    <property type="entry name" value="ligand_gated_channel"/>
    <property type="match status" value="1"/>
</dbReference>
<dbReference type="SUPFAM" id="SSF56935">
    <property type="entry name" value="Porins"/>
    <property type="match status" value="1"/>
</dbReference>
<accession>A0ABY6GFI5</accession>
<dbReference type="PROSITE" id="PS52016">
    <property type="entry name" value="TONB_DEPENDENT_REC_3"/>
    <property type="match status" value="1"/>
</dbReference>
<dbReference type="Proteomes" id="UP001162800">
    <property type="component" value="Chromosome"/>
</dbReference>
<feature type="domain" description="TonB-dependent receptor-like beta-barrel" evidence="12">
    <location>
        <begin position="252"/>
        <end position="714"/>
    </location>
</feature>
<dbReference type="InterPro" id="IPR039426">
    <property type="entry name" value="TonB-dep_rcpt-like"/>
</dbReference>
<dbReference type="InterPro" id="IPR010105">
    <property type="entry name" value="TonB_sidphr_rcpt"/>
</dbReference>
<keyword evidence="15" id="KW-1185">Reference proteome</keyword>
<proteinExistence type="inferred from homology"/>
<dbReference type="InterPro" id="IPR036942">
    <property type="entry name" value="Beta-barrel_TonB_sf"/>
</dbReference>
<evidence type="ECO:0000256" key="8">
    <source>
        <dbReference type="ARBA" id="ARBA00023170"/>
    </source>
</evidence>
<keyword evidence="4 10" id="KW-1134">Transmembrane beta strand</keyword>
<evidence type="ECO:0000256" key="2">
    <source>
        <dbReference type="ARBA" id="ARBA00009810"/>
    </source>
</evidence>
<evidence type="ECO:0000259" key="12">
    <source>
        <dbReference type="Pfam" id="PF00593"/>
    </source>
</evidence>
<dbReference type="Gene3D" id="2.170.130.10">
    <property type="entry name" value="TonB-dependent receptor, plug domain"/>
    <property type="match status" value="1"/>
</dbReference>
<dbReference type="PANTHER" id="PTHR32552">
    <property type="entry name" value="FERRICHROME IRON RECEPTOR-RELATED"/>
    <property type="match status" value="1"/>
</dbReference>
<dbReference type="InterPro" id="IPR000531">
    <property type="entry name" value="Beta-barrel_TonB"/>
</dbReference>
<keyword evidence="9 10" id="KW-0998">Cell outer membrane</keyword>
<evidence type="ECO:0000256" key="7">
    <source>
        <dbReference type="ARBA" id="ARBA00023136"/>
    </source>
</evidence>
<feature type="domain" description="TonB-dependent receptor plug" evidence="13">
    <location>
        <begin position="77"/>
        <end position="175"/>
    </location>
</feature>
<evidence type="ECO:0000259" key="13">
    <source>
        <dbReference type="Pfam" id="PF07715"/>
    </source>
</evidence>
<evidence type="ECO:0000313" key="15">
    <source>
        <dbReference type="Proteomes" id="UP001162800"/>
    </source>
</evidence>
<evidence type="ECO:0000256" key="3">
    <source>
        <dbReference type="ARBA" id="ARBA00022448"/>
    </source>
</evidence>
<gene>
    <name evidence="14" type="ORF">M9799_01525</name>
</gene>
<dbReference type="NCBIfam" id="TIGR01783">
    <property type="entry name" value="TonB-siderophor"/>
    <property type="match status" value="1"/>
</dbReference>
<dbReference type="Pfam" id="PF00593">
    <property type="entry name" value="TonB_dep_Rec_b-barrel"/>
    <property type="match status" value="1"/>
</dbReference>
<protein>
    <submittedName>
        <fullName evidence="14">TonB-dependent siderophore receptor</fullName>
    </submittedName>
</protein>
<evidence type="ECO:0000256" key="9">
    <source>
        <dbReference type="ARBA" id="ARBA00023237"/>
    </source>
</evidence>
<organism evidence="14 15">
    <name type="scientific">Comamonas endophytica</name>
    <dbReference type="NCBI Taxonomy" id="2949090"/>
    <lineage>
        <taxon>Bacteria</taxon>
        <taxon>Pseudomonadati</taxon>
        <taxon>Pseudomonadota</taxon>
        <taxon>Betaproteobacteria</taxon>
        <taxon>Burkholderiales</taxon>
        <taxon>Comamonadaceae</taxon>
        <taxon>Comamonas</taxon>
    </lineage>
</organism>
<evidence type="ECO:0000256" key="10">
    <source>
        <dbReference type="PROSITE-ProRule" id="PRU01360"/>
    </source>
</evidence>
<dbReference type="Pfam" id="PF07715">
    <property type="entry name" value="Plug"/>
    <property type="match status" value="1"/>
</dbReference>